<dbReference type="PANTHER" id="PTHR23221:SF7">
    <property type="entry name" value="PHOSPHATIDYLINOSITOL-GLYCAN-SPECIFIC PHOSPHOLIPASE D"/>
    <property type="match status" value="1"/>
</dbReference>
<dbReference type="PANTHER" id="PTHR23221">
    <property type="entry name" value="GLYCOSYLPHOSPHATIDYLINOSITOL PHOSPHOLIPASE D"/>
    <property type="match status" value="1"/>
</dbReference>
<dbReference type="EMBL" id="FNPH01000012">
    <property type="protein sequence ID" value="SDZ39028.1"/>
    <property type="molecule type" value="Genomic_DNA"/>
</dbReference>
<evidence type="ECO:0000256" key="1">
    <source>
        <dbReference type="ARBA" id="ARBA00022729"/>
    </source>
</evidence>
<gene>
    <name evidence="7" type="ORF">SAMN05444365_112100</name>
</gene>
<keyword evidence="1 6" id="KW-0732">Signal</keyword>
<feature type="compositionally biased region" description="Low complexity" evidence="5">
    <location>
        <begin position="79"/>
        <end position="91"/>
    </location>
</feature>
<dbReference type="Pfam" id="PF01839">
    <property type="entry name" value="FG-GAP"/>
    <property type="match status" value="3"/>
</dbReference>
<evidence type="ECO:0000256" key="5">
    <source>
        <dbReference type="SAM" id="MobiDB-lite"/>
    </source>
</evidence>
<dbReference type="InterPro" id="IPR013519">
    <property type="entry name" value="Int_alpha_beta-p"/>
</dbReference>
<dbReference type="Gene3D" id="2.130.10.130">
    <property type="entry name" value="Integrin alpha, N-terminal"/>
    <property type="match status" value="3"/>
</dbReference>
<dbReference type="SMART" id="SM00191">
    <property type="entry name" value="Int_alpha"/>
    <property type="match status" value="5"/>
</dbReference>
<evidence type="ECO:0000256" key="6">
    <source>
        <dbReference type="SAM" id="SignalP"/>
    </source>
</evidence>
<feature type="region of interest" description="Disordered" evidence="5">
    <location>
        <begin position="25"/>
        <end position="102"/>
    </location>
</feature>
<dbReference type="InterPro" id="IPR028994">
    <property type="entry name" value="Integrin_alpha_N"/>
</dbReference>
<evidence type="ECO:0000313" key="8">
    <source>
        <dbReference type="Proteomes" id="UP000242415"/>
    </source>
</evidence>
<keyword evidence="3" id="KW-0378">Hydrolase</keyword>
<sequence length="566" mass="58555">MKIAQGTRAVAVGLVSLLTVAATSASAASNREAPPRPAVAATNAADIPVERRASEHAAEPTPAESGSGPAPRGTTAVRPAATAPQSTAAPAGGRAEPRFDIDGDGKDELVVLARRAIPGGLALLVQYGLGRRDIVTAPPGHRLSSSPTAGDFNGDGFQDIAVGGSREVSPGVVEKGILVYAGGPDGLDRDNVQYLPGLNRAALAAGDVNNDGRDDLAFTANGVTPERDGPFRGSVTVLSGTDNGLTLDGSMTLRQVVPRWTGLVDEHFGTGLAMGDFTGDGYDDLVVAGTRRGTNEYNSHGMVTLFPGSATGPDTAKVTKIEAQLDAAGESLPVDVMTMSDMDRDGRDELILGLPRYANGQVVYLRGAASGLRWAGHRVIDPDSPGVPGGPDRGFVHGNFGYSLATGDATGDGIPDLLVGAISVNVGPVEDAGAVTLIPGTKQGPTGAGSYVYTQQVAPLTWDRRPDPSISDRPEYLDYLGSSVAILDLDGVGPLEMFAESMYEGHSEQTGEIGLLTSLQLQPLKTGRGSPAPPRFRFVPVRQQRPADFSAGGIRIERLESGLLSN</sequence>
<dbReference type="GO" id="GO:0016787">
    <property type="term" value="F:hydrolase activity"/>
    <property type="evidence" value="ECO:0007669"/>
    <property type="project" value="UniProtKB-KW"/>
</dbReference>
<evidence type="ECO:0000256" key="3">
    <source>
        <dbReference type="ARBA" id="ARBA00022801"/>
    </source>
</evidence>
<keyword evidence="2" id="KW-0677">Repeat</keyword>
<keyword evidence="8" id="KW-1185">Reference proteome</keyword>
<dbReference type="SUPFAM" id="SSF69318">
    <property type="entry name" value="Integrin alpha N-terminal domain"/>
    <property type="match status" value="2"/>
</dbReference>
<dbReference type="RefSeq" id="WP_091561696.1">
    <property type="nucleotide sequence ID" value="NZ_FNPH01000012.1"/>
</dbReference>
<dbReference type="OrthoDB" id="344301at2"/>
<dbReference type="InterPro" id="IPR013517">
    <property type="entry name" value="FG-GAP"/>
</dbReference>
<protein>
    <submittedName>
        <fullName evidence="7">FG-GAP repeat-containing protein</fullName>
    </submittedName>
</protein>
<dbReference type="AlphaFoldDB" id="A0A1H3SMW8"/>
<proteinExistence type="predicted"/>
<dbReference type="STRING" id="405436.SAMN05444365_112100"/>
<feature type="signal peptide" evidence="6">
    <location>
        <begin position="1"/>
        <end position="27"/>
    </location>
</feature>
<accession>A0A1H3SMW8</accession>
<evidence type="ECO:0000256" key="4">
    <source>
        <dbReference type="ARBA" id="ARBA00023180"/>
    </source>
</evidence>
<feature type="chain" id="PRO_5017203293" evidence="6">
    <location>
        <begin position="28"/>
        <end position="566"/>
    </location>
</feature>
<dbReference type="PROSITE" id="PS51470">
    <property type="entry name" value="FG_GAP"/>
    <property type="match status" value="2"/>
</dbReference>
<reference evidence="8" key="1">
    <citation type="submission" date="2016-10" db="EMBL/GenBank/DDBJ databases">
        <authorList>
            <person name="Varghese N."/>
            <person name="Submissions S."/>
        </authorList>
    </citation>
    <scope>NUCLEOTIDE SEQUENCE [LARGE SCALE GENOMIC DNA]</scope>
    <source>
        <strain evidence="8">DSM 45245</strain>
    </source>
</reference>
<evidence type="ECO:0000313" key="7">
    <source>
        <dbReference type="EMBL" id="SDZ39028.1"/>
    </source>
</evidence>
<keyword evidence="4" id="KW-0325">Glycoprotein</keyword>
<feature type="compositionally biased region" description="Basic and acidic residues" evidence="5">
    <location>
        <begin position="48"/>
        <end position="58"/>
    </location>
</feature>
<organism evidence="7 8">
    <name type="scientific">Micromonospora pattaloongensis</name>
    <dbReference type="NCBI Taxonomy" id="405436"/>
    <lineage>
        <taxon>Bacteria</taxon>
        <taxon>Bacillati</taxon>
        <taxon>Actinomycetota</taxon>
        <taxon>Actinomycetes</taxon>
        <taxon>Micromonosporales</taxon>
        <taxon>Micromonosporaceae</taxon>
        <taxon>Micromonospora</taxon>
    </lineage>
</organism>
<evidence type="ECO:0000256" key="2">
    <source>
        <dbReference type="ARBA" id="ARBA00022737"/>
    </source>
</evidence>
<dbReference type="Proteomes" id="UP000242415">
    <property type="component" value="Unassembled WGS sequence"/>
</dbReference>
<name>A0A1H3SMW8_9ACTN</name>
<dbReference type="Pfam" id="PF13517">
    <property type="entry name" value="FG-GAP_3"/>
    <property type="match status" value="1"/>
</dbReference>